<evidence type="ECO:0000313" key="1">
    <source>
        <dbReference type="EMBL" id="SBW81807.1"/>
    </source>
</evidence>
<accession>A0A1D3K0G7</accession>
<evidence type="ECO:0000313" key="2">
    <source>
        <dbReference type="Proteomes" id="UP000245431"/>
    </source>
</evidence>
<reference evidence="2" key="1">
    <citation type="submission" date="2016-07" db="EMBL/GenBank/DDBJ databases">
        <authorList>
            <person name="Florea S."/>
            <person name="Webb J.S."/>
            <person name="Jaromczyk J."/>
            <person name="Schardl C.L."/>
        </authorList>
    </citation>
    <scope>NUCLEOTIDE SEQUENCE [LARGE SCALE GENOMIC DNA]</scope>
    <source>
        <strain evidence="2">1YdBTEX2</strain>
    </source>
</reference>
<dbReference type="AlphaFoldDB" id="A0A1D3K0G7"/>
<gene>
    <name evidence="1" type="ORF">PVE_R1G3925</name>
</gene>
<proteinExistence type="predicted"/>
<sequence length="72" mass="8148">MTLKDSHAAIARYLYNATSAPVVYRLYKPPLPGRFLLQPLLTAPVKPNYFTADRRLTCSALKLILARADRLM</sequence>
<organism evidence="1 2">
    <name type="scientific">Pseudomonas veronii 1YdBTEX2</name>
    <dbReference type="NCBI Taxonomy" id="1295141"/>
    <lineage>
        <taxon>Bacteria</taxon>
        <taxon>Pseudomonadati</taxon>
        <taxon>Pseudomonadota</taxon>
        <taxon>Gammaproteobacteria</taxon>
        <taxon>Pseudomonadales</taxon>
        <taxon>Pseudomonadaceae</taxon>
        <taxon>Pseudomonas</taxon>
    </lineage>
</organism>
<dbReference type="Proteomes" id="UP000245431">
    <property type="component" value="Chromosome PVE_r1"/>
</dbReference>
<protein>
    <submittedName>
        <fullName evidence="1">Uncharacterized protein</fullName>
    </submittedName>
</protein>
<dbReference type="RefSeq" id="WP_152480457.1">
    <property type="nucleotide sequence ID" value="NZ_AOUH01000018.1"/>
</dbReference>
<dbReference type="EMBL" id="LT599583">
    <property type="protein sequence ID" value="SBW81807.1"/>
    <property type="molecule type" value="Genomic_DNA"/>
</dbReference>
<name>A0A1D3K0G7_PSEVE</name>